<dbReference type="PANTHER" id="PTHR45966">
    <property type="entry name" value="GDSL-LIKE LIPASE/ACYLHYDROLASE"/>
    <property type="match status" value="1"/>
</dbReference>
<comment type="caution">
    <text evidence="4">The sequence shown here is derived from an EMBL/GenBank/DDBJ whole genome shotgun (WGS) entry which is preliminary data.</text>
</comment>
<keyword evidence="2 3" id="KW-0732">Signal</keyword>
<dbReference type="Pfam" id="PF00657">
    <property type="entry name" value="Lipase_GDSL"/>
    <property type="match status" value="1"/>
</dbReference>
<reference evidence="4" key="1">
    <citation type="journal article" date="2023" name="Science">
        <title>Elucidation of the pathway for biosynthesis of saponin adjuvants from the soapbark tree.</title>
        <authorList>
            <person name="Reed J."/>
            <person name="Orme A."/>
            <person name="El-Demerdash A."/>
            <person name="Owen C."/>
            <person name="Martin L.B.B."/>
            <person name="Misra R.C."/>
            <person name="Kikuchi S."/>
            <person name="Rejzek M."/>
            <person name="Martin A.C."/>
            <person name="Harkess A."/>
            <person name="Leebens-Mack J."/>
            <person name="Louveau T."/>
            <person name="Stephenson M.J."/>
            <person name="Osbourn A."/>
        </authorList>
    </citation>
    <scope>NUCLEOTIDE SEQUENCE</scope>
    <source>
        <strain evidence="4">S10</strain>
    </source>
</reference>
<dbReference type="AlphaFoldDB" id="A0AAD7PPR0"/>
<dbReference type="InterPro" id="IPR001087">
    <property type="entry name" value="GDSL"/>
</dbReference>
<dbReference type="GO" id="GO:0016298">
    <property type="term" value="F:lipase activity"/>
    <property type="evidence" value="ECO:0007669"/>
    <property type="project" value="TreeGrafter"/>
</dbReference>
<gene>
    <name evidence="4" type="ORF">O6P43_018455</name>
</gene>
<dbReference type="InterPro" id="IPR044552">
    <property type="entry name" value="GLIP1-5/GLL25"/>
</dbReference>
<dbReference type="KEGG" id="qsa:O6P43_018455"/>
<keyword evidence="5" id="KW-1185">Reference proteome</keyword>
<dbReference type="Gene3D" id="3.40.50.1110">
    <property type="entry name" value="SGNH hydrolase"/>
    <property type="match status" value="1"/>
</dbReference>
<evidence type="ECO:0000313" key="5">
    <source>
        <dbReference type="Proteomes" id="UP001163823"/>
    </source>
</evidence>
<dbReference type="EMBL" id="JARAOO010000007">
    <property type="protein sequence ID" value="KAJ7963343.1"/>
    <property type="molecule type" value="Genomic_DNA"/>
</dbReference>
<dbReference type="Proteomes" id="UP001163823">
    <property type="component" value="Chromosome 7"/>
</dbReference>
<dbReference type="SUPFAM" id="SSF52266">
    <property type="entry name" value="SGNH hydrolase"/>
    <property type="match status" value="1"/>
</dbReference>
<accession>A0AAD7PPR0</accession>
<evidence type="ECO:0000256" key="3">
    <source>
        <dbReference type="SAM" id="SignalP"/>
    </source>
</evidence>
<evidence type="ECO:0000256" key="2">
    <source>
        <dbReference type="ARBA" id="ARBA00022729"/>
    </source>
</evidence>
<sequence>MSRLISSLIFLVFFVGLVSKSNASSSFRYSHKHVAFFIFGDSFLDVGNNNYINTSAYQLANYWPYGETYFKLFPTGRFSDGRLVSDFIAEYAKLPMIPPFLQPGSSHNYYKGVNFASAGAGALDDTFKGLVIPLKAQLRYFKSVATSFQQNLGKFEAKLALSRAVYLFSIGSNDYSSPSLSSYIYADYVAMVVGNTTAVVQEVYKTGARKFAFMNLPIFGCLPADRISDDSCNQEASALAALHNQVLFQSLVKLEKQLKGFKYSLFDFYSSLSEIIDHPSEYGFKEEKVACCGTGRLRAIDSCGGKREVKEFELCDNPNDYVFWDTHHLTEKAYKQLAAQMWSNQTKTSNSGFNLGPYNLEDLFHATYAEDSHLELPSCVTSFVSS</sequence>
<comment type="similarity">
    <text evidence="1">Belongs to the 'GDSL' lipolytic enzyme family.</text>
</comment>
<feature type="chain" id="PRO_5042278471" evidence="3">
    <location>
        <begin position="24"/>
        <end position="386"/>
    </location>
</feature>
<organism evidence="4 5">
    <name type="scientific">Quillaja saponaria</name>
    <name type="common">Soap bark tree</name>
    <dbReference type="NCBI Taxonomy" id="32244"/>
    <lineage>
        <taxon>Eukaryota</taxon>
        <taxon>Viridiplantae</taxon>
        <taxon>Streptophyta</taxon>
        <taxon>Embryophyta</taxon>
        <taxon>Tracheophyta</taxon>
        <taxon>Spermatophyta</taxon>
        <taxon>Magnoliopsida</taxon>
        <taxon>eudicotyledons</taxon>
        <taxon>Gunneridae</taxon>
        <taxon>Pentapetalae</taxon>
        <taxon>rosids</taxon>
        <taxon>fabids</taxon>
        <taxon>Fabales</taxon>
        <taxon>Quillajaceae</taxon>
        <taxon>Quillaja</taxon>
    </lineage>
</organism>
<evidence type="ECO:0000256" key="1">
    <source>
        <dbReference type="ARBA" id="ARBA00008668"/>
    </source>
</evidence>
<proteinExistence type="inferred from homology"/>
<name>A0AAD7PPR0_QUISA</name>
<feature type="signal peptide" evidence="3">
    <location>
        <begin position="1"/>
        <end position="23"/>
    </location>
</feature>
<dbReference type="InterPro" id="IPR035669">
    <property type="entry name" value="SGNH_plant_lipase-like"/>
</dbReference>
<protein>
    <submittedName>
        <fullName evidence="4">GDSL esterase/lipase</fullName>
    </submittedName>
</protein>
<dbReference type="CDD" id="cd01837">
    <property type="entry name" value="SGNH_plant_lipase_like"/>
    <property type="match status" value="1"/>
</dbReference>
<dbReference type="PANTHER" id="PTHR45966:SF4">
    <property type="entry name" value="GDSL ESTERASE_LIPASE 5"/>
    <property type="match status" value="1"/>
</dbReference>
<dbReference type="InterPro" id="IPR036514">
    <property type="entry name" value="SGNH_hydro_sf"/>
</dbReference>
<evidence type="ECO:0000313" key="4">
    <source>
        <dbReference type="EMBL" id="KAJ7963343.1"/>
    </source>
</evidence>